<dbReference type="STRING" id="151081.TW72_13090"/>
<dbReference type="Proteomes" id="UP000033664">
    <property type="component" value="Unassembled WGS sequence"/>
</dbReference>
<reference evidence="6" key="3">
    <citation type="submission" date="2019-06" db="EMBL/GenBank/DDBJ databases">
        <title>Co-occurence of chitin degradation, pigmentation and bioactivity in marine Pseudoalteromonas.</title>
        <authorList>
            <person name="Sonnenschein E.C."/>
            <person name="Bech P.K."/>
        </authorList>
    </citation>
    <scope>NUCLEOTIDE SEQUENCE [LARGE SCALE GENOMIC DNA]</scope>
    <source>
        <strain evidence="6">S2897</strain>
    </source>
</reference>
<evidence type="ECO:0000256" key="1">
    <source>
        <dbReference type="PROSITE-ProRule" id="PRU00339"/>
    </source>
</evidence>
<evidence type="ECO:0000313" key="6">
    <source>
        <dbReference type="Proteomes" id="UP000305874"/>
    </source>
</evidence>
<keyword evidence="5" id="KW-1185">Reference proteome</keyword>
<accession>A0A0F4PT47</accession>
<reference evidence="3 5" key="1">
    <citation type="journal article" date="2015" name="BMC Genomics">
        <title>Genome mining reveals unlocked bioactive potential of marine Gram-negative bacteria.</title>
        <authorList>
            <person name="Machado H."/>
            <person name="Sonnenschein E.C."/>
            <person name="Melchiorsen J."/>
            <person name="Gram L."/>
        </authorList>
    </citation>
    <scope>NUCLEOTIDE SEQUENCE [LARGE SCALE GENOMIC DNA]</scope>
    <source>
        <strain evidence="3 5">S3137</strain>
    </source>
</reference>
<reference evidence="4" key="4">
    <citation type="submission" date="2019-09" db="EMBL/GenBank/DDBJ databases">
        <title>Co-occurence of chitin degradation, pigmentation and bioactivity in marine Pseudoalteromonas.</title>
        <authorList>
            <person name="Sonnenschein E.C."/>
            <person name="Bech P.K."/>
        </authorList>
    </citation>
    <scope>NUCLEOTIDE SEQUENCE</scope>
    <source>
        <strain evidence="4">S2897</strain>
    </source>
</reference>
<evidence type="ECO:0000256" key="2">
    <source>
        <dbReference type="SAM" id="SignalP"/>
    </source>
</evidence>
<evidence type="ECO:0000313" key="4">
    <source>
        <dbReference type="EMBL" id="TMP86440.1"/>
    </source>
</evidence>
<organism evidence="3 5">
    <name type="scientific">Pseudoalteromonas ruthenica</name>
    <dbReference type="NCBI Taxonomy" id="151081"/>
    <lineage>
        <taxon>Bacteria</taxon>
        <taxon>Pseudomonadati</taxon>
        <taxon>Pseudomonadota</taxon>
        <taxon>Gammaproteobacteria</taxon>
        <taxon>Alteromonadales</taxon>
        <taxon>Pseudoalteromonadaceae</taxon>
        <taxon>Pseudoalteromonas</taxon>
    </lineage>
</organism>
<keyword evidence="2" id="KW-0732">Signal</keyword>
<evidence type="ECO:0000313" key="5">
    <source>
        <dbReference type="Proteomes" id="UP000033664"/>
    </source>
</evidence>
<dbReference type="PROSITE" id="PS50005">
    <property type="entry name" value="TPR"/>
    <property type="match status" value="1"/>
</dbReference>
<dbReference type="OrthoDB" id="6382271at2"/>
<comment type="caution">
    <text evidence="3">The sequence shown here is derived from an EMBL/GenBank/DDBJ whole genome shotgun (WGS) entry which is preliminary data.</text>
</comment>
<reference evidence="4 6" key="2">
    <citation type="submission" date="2017-12" db="EMBL/GenBank/DDBJ databases">
        <authorList>
            <person name="Paulsen S."/>
            <person name="Gram L.K."/>
        </authorList>
    </citation>
    <scope>NUCLEOTIDE SEQUENCE [LARGE SCALE GENOMIC DNA]</scope>
    <source>
        <strain evidence="4 6">S2897</strain>
    </source>
</reference>
<dbReference type="Proteomes" id="UP000305874">
    <property type="component" value="Unassembled WGS sequence"/>
</dbReference>
<dbReference type="PATRIC" id="fig|151081.8.peg.3283"/>
<proteinExistence type="predicted"/>
<feature type="signal peptide" evidence="2">
    <location>
        <begin position="1"/>
        <end position="20"/>
    </location>
</feature>
<evidence type="ECO:0000313" key="3">
    <source>
        <dbReference type="EMBL" id="KJY98655.1"/>
    </source>
</evidence>
<dbReference type="InterPro" id="IPR011990">
    <property type="entry name" value="TPR-like_helical_dom_sf"/>
</dbReference>
<dbReference type="AlphaFoldDB" id="A0A0F4PT47"/>
<dbReference type="EMBL" id="JXXZ01000010">
    <property type="protein sequence ID" value="KJY98655.1"/>
    <property type="molecule type" value="Genomic_DNA"/>
</dbReference>
<dbReference type="eggNOG" id="COG0457">
    <property type="taxonomic scope" value="Bacteria"/>
</dbReference>
<dbReference type="Gene3D" id="1.25.40.10">
    <property type="entry name" value="Tetratricopeptide repeat domain"/>
    <property type="match status" value="1"/>
</dbReference>
<feature type="repeat" description="TPR" evidence="1">
    <location>
        <begin position="188"/>
        <end position="221"/>
    </location>
</feature>
<gene>
    <name evidence="4" type="ORF">CWC05_13610</name>
    <name evidence="3" type="ORF">TW72_13090</name>
</gene>
<dbReference type="GeneID" id="58229430"/>
<name>A0A0F4PT47_9GAMM</name>
<dbReference type="EMBL" id="PNCG01000014">
    <property type="protein sequence ID" value="TMP86440.1"/>
    <property type="molecule type" value="Genomic_DNA"/>
</dbReference>
<dbReference type="InterPro" id="IPR019734">
    <property type="entry name" value="TPR_rpt"/>
</dbReference>
<sequence length="232" mass="25675">MKITIIALALISAVTTSTFASSTDVQHIEQAAATLDIQELRLHSQSAQGYEQGLAYYRLSMSQYLQAQQQAAQQSLEMAQQSLEQLLAEPLSDTELGEAKALLAQVYGFKITFNPLKGAYYGPKAGKLLSQAERLAPNSPRVHLIKGVSAYNTPSMFGGSKQQALRDFNKAVLLFSQQQDTRYGWGEAETYTWRGLTQKELGHGEQALADWQQALQVNPDYGWAKMLIAKNQ</sequence>
<keyword evidence="1" id="KW-0802">TPR repeat</keyword>
<feature type="chain" id="PRO_5036292803" evidence="2">
    <location>
        <begin position="21"/>
        <end position="232"/>
    </location>
</feature>
<protein>
    <submittedName>
        <fullName evidence="3">Uncharacterized protein</fullName>
    </submittedName>
</protein>
<dbReference type="RefSeq" id="WP_045980353.1">
    <property type="nucleotide sequence ID" value="NZ_CP023396.1"/>
</dbReference>
<dbReference type="SUPFAM" id="SSF48452">
    <property type="entry name" value="TPR-like"/>
    <property type="match status" value="1"/>
</dbReference>